<protein>
    <recommendedName>
        <fullName evidence="4">Lipoprotein</fullName>
    </recommendedName>
</protein>
<organism evidence="2 3">
    <name type="scientific">Tessaracoccus antarcticus</name>
    <dbReference type="NCBI Taxonomy" id="2479848"/>
    <lineage>
        <taxon>Bacteria</taxon>
        <taxon>Bacillati</taxon>
        <taxon>Actinomycetota</taxon>
        <taxon>Actinomycetes</taxon>
        <taxon>Propionibacteriales</taxon>
        <taxon>Propionibacteriaceae</taxon>
        <taxon>Tessaracoccus</taxon>
    </lineage>
</organism>
<keyword evidence="1" id="KW-0732">Signal</keyword>
<evidence type="ECO:0000313" key="3">
    <source>
        <dbReference type="Proteomes" id="UP000275256"/>
    </source>
</evidence>
<dbReference type="Proteomes" id="UP000275256">
    <property type="component" value="Unassembled WGS sequence"/>
</dbReference>
<evidence type="ECO:0000313" key="2">
    <source>
        <dbReference type="EMBL" id="RMB61304.1"/>
    </source>
</evidence>
<comment type="caution">
    <text evidence="2">The sequence shown here is derived from an EMBL/GenBank/DDBJ whole genome shotgun (WGS) entry which is preliminary data.</text>
</comment>
<sequence>MFWKRTTKYSLAAPLIVLVVLSGSTACARPEPTEAPHVAKLVFGPDMRGVEETPEVSLEGEYSLDTDCTDRADVVIAILVDREEVLRLPIQCTGVTSTQVTFEKPVAAGLVSLNVVSGLGEGTATLRVT</sequence>
<dbReference type="EMBL" id="REFW01000001">
    <property type="protein sequence ID" value="RMB61304.1"/>
    <property type="molecule type" value="Genomic_DNA"/>
</dbReference>
<feature type="signal peptide" evidence="1">
    <location>
        <begin position="1"/>
        <end position="28"/>
    </location>
</feature>
<keyword evidence="3" id="KW-1185">Reference proteome</keyword>
<evidence type="ECO:0000256" key="1">
    <source>
        <dbReference type="SAM" id="SignalP"/>
    </source>
</evidence>
<gene>
    <name evidence="2" type="ORF">EAX62_01150</name>
</gene>
<evidence type="ECO:0008006" key="4">
    <source>
        <dbReference type="Google" id="ProtNLM"/>
    </source>
</evidence>
<dbReference type="RefSeq" id="WP_121899851.1">
    <property type="nucleotide sequence ID" value="NZ_REFW01000001.1"/>
</dbReference>
<dbReference type="AlphaFoldDB" id="A0A3M0G8R3"/>
<proteinExistence type="predicted"/>
<feature type="chain" id="PRO_5018188989" description="Lipoprotein" evidence="1">
    <location>
        <begin position="29"/>
        <end position="129"/>
    </location>
</feature>
<dbReference type="PROSITE" id="PS51257">
    <property type="entry name" value="PROKAR_LIPOPROTEIN"/>
    <property type="match status" value="1"/>
</dbReference>
<name>A0A3M0G8R3_9ACTN</name>
<accession>A0A3M0G8R3</accession>
<reference evidence="2 3" key="1">
    <citation type="submission" date="2018-10" db="EMBL/GenBank/DDBJ databases">
        <title>Tessaracoccus antarcticuss sp. nov., isolated from sediment.</title>
        <authorList>
            <person name="Zhou L.Y."/>
            <person name="Du Z.J."/>
        </authorList>
    </citation>
    <scope>NUCLEOTIDE SEQUENCE [LARGE SCALE GENOMIC DNA]</scope>
    <source>
        <strain evidence="2 3">JDX10</strain>
    </source>
</reference>